<accession>G7Y3Y5</accession>
<gene>
    <name evidence="1" type="ORF">CLF_100659</name>
</gene>
<reference evidence="1" key="1">
    <citation type="journal article" date="2011" name="Genome Biol.">
        <title>The draft genome of the carcinogenic human liver fluke Clonorchis sinensis.</title>
        <authorList>
            <person name="Wang X."/>
            <person name="Chen W."/>
            <person name="Huang Y."/>
            <person name="Sun J."/>
            <person name="Men J."/>
            <person name="Liu H."/>
            <person name="Luo F."/>
            <person name="Guo L."/>
            <person name="Lv X."/>
            <person name="Deng C."/>
            <person name="Zhou C."/>
            <person name="Fan Y."/>
            <person name="Li X."/>
            <person name="Huang L."/>
            <person name="Hu Y."/>
            <person name="Liang C."/>
            <person name="Hu X."/>
            <person name="Xu J."/>
            <person name="Yu X."/>
        </authorList>
    </citation>
    <scope>NUCLEOTIDE SEQUENCE [LARGE SCALE GENOMIC DNA]</scope>
    <source>
        <strain evidence="1">Henan</strain>
    </source>
</reference>
<evidence type="ECO:0000313" key="1">
    <source>
        <dbReference type="EMBL" id="GAA47671.1"/>
    </source>
</evidence>
<organism evidence="1 2">
    <name type="scientific">Clonorchis sinensis</name>
    <name type="common">Chinese liver fluke</name>
    <dbReference type="NCBI Taxonomy" id="79923"/>
    <lineage>
        <taxon>Eukaryota</taxon>
        <taxon>Metazoa</taxon>
        <taxon>Spiralia</taxon>
        <taxon>Lophotrochozoa</taxon>
        <taxon>Platyhelminthes</taxon>
        <taxon>Trematoda</taxon>
        <taxon>Digenea</taxon>
        <taxon>Opisthorchiida</taxon>
        <taxon>Opisthorchiata</taxon>
        <taxon>Opisthorchiidae</taxon>
        <taxon>Clonorchis</taxon>
    </lineage>
</organism>
<dbReference type="AlphaFoldDB" id="G7Y3Y5"/>
<sequence>MEKQLVFIYRGALDSIAHNLSLCHSFRFILLRRRFSNSTEIIIFRASILSHILEVDSLENFILEQHSHIYNWNKLFGINQLEKFETD</sequence>
<name>G7Y3Y5_CLOSI</name>
<reference key="2">
    <citation type="submission" date="2011-10" db="EMBL/GenBank/DDBJ databases">
        <title>The genome and transcriptome sequence of Clonorchis sinensis provide insights into the carcinogenic liver fluke.</title>
        <authorList>
            <person name="Wang X."/>
            <person name="Huang Y."/>
            <person name="Chen W."/>
            <person name="Liu H."/>
            <person name="Guo L."/>
            <person name="Chen Y."/>
            <person name="Luo F."/>
            <person name="Zhou W."/>
            <person name="Sun J."/>
            <person name="Mao Q."/>
            <person name="Liang P."/>
            <person name="Zhou C."/>
            <person name="Tian Y."/>
            <person name="Men J."/>
            <person name="Lv X."/>
            <person name="Huang L."/>
            <person name="Zhou J."/>
            <person name="Hu Y."/>
            <person name="Li R."/>
            <person name="Zhang F."/>
            <person name="Lei H."/>
            <person name="Li X."/>
            <person name="Hu X."/>
            <person name="Liang C."/>
            <person name="Xu J."/>
            <person name="Wu Z."/>
            <person name="Yu X."/>
        </authorList>
    </citation>
    <scope>NUCLEOTIDE SEQUENCE</scope>
    <source>
        <strain>Henan</strain>
    </source>
</reference>
<proteinExistence type="predicted"/>
<protein>
    <submittedName>
        <fullName evidence="1">Uncharacterized protein</fullName>
    </submittedName>
</protein>
<dbReference type="EMBL" id="DF142848">
    <property type="protein sequence ID" value="GAA47671.1"/>
    <property type="molecule type" value="Genomic_DNA"/>
</dbReference>
<keyword evidence="2" id="KW-1185">Reference proteome</keyword>
<dbReference type="Proteomes" id="UP000008909">
    <property type="component" value="Unassembled WGS sequence"/>
</dbReference>
<dbReference type="InParanoid" id="G7Y3Y5"/>
<evidence type="ECO:0000313" key="2">
    <source>
        <dbReference type="Proteomes" id="UP000008909"/>
    </source>
</evidence>